<dbReference type="EMBL" id="ML120414">
    <property type="protein sequence ID" value="RPA96479.1"/>
    <property type="molecule type" value="Genomic_DNA"/>
</dbReference>
<dbReference type="Proteomes" id="UP000276215">
    <property type="component" value="Unassembled WGS sequence"/>
</dbReference>
<organism evidence="3 4">
    <name type="scientific">Choiromyces venosus 120613-1</name>
    <dbReference type="NCBI Taxonomy" id="1336337"/>
    <lineage>
        <taxon>Eukaryota</taxon>
        <taxon>Fungi</taxon>
        <taxon>Dikarya</taxon>
        <taxon>Ascomycota</taxon>
        <taxon>Pezizomycotina</taxon>
        <taxon>Pezizomycetes</taxon>
        <taxon>Pezizales</taxon>
        <taxon>Tuberaceae</taxon>
        <taxon>Choiromyces</taxon>
    </lineage>
</organism>
<name>A0A3N4JDZ0_9PEZI</name>
<feature type="region of interest" description="Disordered" evidence="1">
    <location>
        <begin position="1"/>
        <end position="35"/>
    </location>
</feature>
<evidence type="ECO:0000313" key="4">
    <source>
        <dbReference type="Proteomes" id="UP000276215"/>
    </source>
</evidence>
<feature type="transmembrane region" description="Helical" evidence="2">
    <location>
        <begin position="137"/>
        <end position="157"/>
    </location>
</feature>
<keyword evidence="2" id="KW-1133">Transmembrane helix</keyword>
<evidence type="ECO:0000313" key="3">
    <source>
        <dbReference type="EMBL" id="RPA96479.1"/>
    </source>
</evidence>
<evidence type="ECO:0000256" key="2">
    <source>
        <dbReference type="SAM" id="Phobius"/>
    </source>
</evidence>
<gene>
    <name evidence="3" type="ORF">L873DRAFT_1229570</name>
</gene>
<protein>
    <submittedName>
        <fullName evidence="3">Uncharacterized protein</fullName>
    </submittedName>
</protein>
<dbReference type="AlphaFoldDB" id="A0A3N4JDZ0"/>
<accession>A0A3N4JDZ0</accession>
<sequence length="167" mass="19072">MLLDFLEQERPTHPSSGIYMTRNSKGKQEGKGKSNKHKALFVLDHSFLFDFTGRMKKSQSVCGLVQEEGQVEKDMIDLLHRPHLPTYSDHLHNVFSPPCLLLRKSGKSKIEKRRKEKKRKEKRKTIFATTDINTDGLVSALLSSPAISLFIIFIISMGQNFTFPLLV</sequence>
<keyword evidence="2" id="KW-0812">Transmembrane</keyword>
<reference evidence="3 4" key="1">
    <citation type="journal article" date="2018" name="Nat. Ecol. Evol.">
        <title>Pezizomycetes genomes reveal the molecular basis of ectomycorrhizal truffle lifestyle.</title>
        <authorList>
            <person name="Murat C."/>
            <person name="Payen T."/>
            <person name="Noel B."/>
            <person name="Kuo A."/>
            <person name="Morin E."/>
            <person name="Chen J."/>
            <person name="Kohler A."/>
            <person name="Krizsan K."/>
            <person name="Balestrini R."/>
            <person name="Da Silva C."/>
            <person name="Montanini B."/>
            <person name="Hainaut M."/>
            <person name="Levati E."/>
            <person name="Barry K.W."/>
            <person name="Belfiori B."/>
            <person name="Cichocki N."/>
            <person name="Clum A."/>
            <person name="Dockter R.B."/>
            <person name="Fauchery L."/>
            <person name="Guy J."/>
            <person name="Iotti M."/>
            <person name="Le Tacon F."/>
            <person name="Lindquist E.A."/>
            <person name="Lipzen A."/>
            <person name="Malagnac F."/>
            <person name="Mello A."/>
            <person name="Molinier V."/>
            <person name="Miyauchi S."/>
            <person name="Poulain J."/>
            <person name="Riccioni C."/>
            <person name="Rubini A."/>
            <person name="Sitrit Y."/>
            <person name="Splivallo R."/>
            <person name="Traeger S."/>
            <person name="Wang M."/>
            <person name="Zifcakova L."/>
            <person name="Wipf D."/>
            <person name="Zambonelli A."/>
            <person name="Paolocci F."/>
            <person name="Nowrousian M."/>
            <person name="Ottonello S."/>
            <person name="Baldrian P."/>
            <person name="Spatafora J.W."/>
            <person name="Henrissat B."/>
            <person name="Nagy L.G."/>
            <person name="Aury J.M."/>
            <person name="Wincker P."/>
            <person name="Grigoriev I.V."/>
            <person name="Bonfante P."/>
            <person name="Martin F.M."/>
        </authorList>
    </citation>
    <scope>NUCLEOTIDE SEQUENCE [LARGE SCALE GENOMIC DNA]</scope>
    <source>
        <strain evidence="3 4">120613-1</strain>
    </source>
</reference>
<keyword evidence="4" id="KW-1185">Reference proteome</keyword>
<evidence type="ECO:0000256" key="1">
    <source>
        <dbReference type="SAM" id="MobiDB-lite"/>
    </source>
</evidence>
<keyword evidence="2" id="KW-0472">Membrane</keyword>
<proteinExistence type="predicted"/>